<proteinExistence type="predicted"/>
<reference evidence="3" key="2">
    <citation type="submission" date="2007-04" db="EMBL/GenBank/DDBJ databases">
        <title>Draft genome sequence of Bacteroides ovatus (ATCC 8483).</title>
        <authorList>
            <person name="Sudarsanam P."/>
            <person name="Ley R."/>
            <person name="Guruge J."/>
            <person name="Turnbaugh P.J."/>
            <person name="Mahowald M."/>
            <person name="Liep D."/>
            <person name="Gordon J."/>
        </authorList>
    </citation>
    <scope>NUCLEOTIDE SEQUENCE [LARGE SCALE GENOMIC DNA]</scope>
    <source>
        <strain evidence="3">ATCC 8483 / DSM 1896 / JCM 5824 / BCRC 10623 / CCUG 4943 / NCTC 11153</strain>
    </source>
</reference>
<keyword evidence="1" id="KW-0472">Membrane</keyword>
<evidence type="ECO:0000313" key="2">
    <source>
        <dbReference type="EMBL" id="EDO11873.1"/>
    </source>
</evidence>
<feature type="transmembrane region" description="Helical" evidence="1">
    <location>
        <begin position="15"/>
        <end position="34"/>
    </location>
</feature>
<keyword evidence="1" id="KW-1133">Transmembrane helix</keyword>
<dbReference type="Proteomes" id="UP000005475">
    <property type="component" value="Unassembled WGS sequence"/>
</dbReference>
<keyword evidence="1" id="KW-0812">Transmembrane</keyword>
<organism evidence="2 3">
    <name type="scientific">Bacteroides ovatus (strain ATCC 8483 / DSM 1896 / JCM 5824 / BCRC 10623 / CCUG 4943 / NCTC 11153)</name>
    <dbReference type="NCBI Taxonomy" id="411476"/>
    <lineage>
        <taxon>Bacteria</taxon>
        <taxon>Pseudomonadati</taxon>
        <taxon>Bacteroidota</taxon>
        <taxon>Bacteroidia</taxon>
        <taxon>Bacteroidales</taxon>
        <taxon>Bacteroidaceae</taxon>
        <taxon>Bacteroides</taxon>
    </lineage>
</organism>
<evidence type="ECO:0000256" key="1">
    <source>
        <dbReference type="SAM" id="Phobius"/>
    </source>
</evidence>
<protein>
    <submittedName>
        <fullName evidence="2">Uncharacterized protein</fullName>
    </submittedName>
</protein>
<evidence type="ECO:0000313" key="3">
    <source>
        <dbReference type="Proteomes" id="UP000005475"/>
    </source>
</evidence>
<sequence>MTVYAWNSDAILSIYRHYVGGIASLFSEYLFLFISSADSLFLQ</sequence>
<comment type="caution">
    <text evidence="2">The sequence shown here is derived from an EMBL/GenBank/DDBJ whole genome shotgun (WGS) entry which is preliminary data.</text>
</comment>
<accession>A0AAN3A8M3</accession>
<dbReference type="EMBL" id="AAXF02000048">
    <property type="protein sequence ID" value="EDO11873.1"/>
    <property type="molecule type" value="Genomic_DNA"/>
</dbReference>
<reference evidence="2 3" key="1">
    <citation type="submission" date="2007-03" db="EMBL/GenBank/DDBJ databases">
        <authorList>
            <person name="Fulton L."/>
            <person name="Clifton S."/>
            <person name="Fulton B."/>
            <person name="Xu J."/>
            <person name="Minx P."/>
            <person name="Pepin K.H."/>
            <person name="Johnson M."/>
            <person name="Thiruvilangam P."/>
            <person name="Bhonagiri V."/>
            <person name="Nash W.E."/>
            <person name="Mardis E.R."/>
            <person name="Wilson R.K."/>
        </authorList>
    </citation>
    <scope>NUCLEOTIDE SEQUENCE [LARGE SCALE GENOMIC DNA]</scope>
    <source>
        <strain evidence="3">ATCC 8483 / DSM 1896 / JCM 5824 / BCRC 10623 / CCUG 4943 / NCTC 11153</strain>
    </source>
</reference>
<name>A0AAN3A8M3_BACO1</name>
<gene>
    <name evidence="2" type="ORF">BACOVA_02367</name>
</gene>
<dbReference type="AlphaFoldDB" id="A0AAN3A8M3"/>